<dbReference type="Pfam" id="PF02575">
    <property type="entry name" value="YbaB_DNA_bd"/>
    <property type="match status" value="1"/>
</dbReference>
<keyword evidence="5" id="KW-1185">Reference proteome</keyword>
<dbReference type="GO" id="GO:0043590">
    <property type="term" value="C:bacterial nucleoid"/>
    <property type="evidence" value="ECO:0007669"/>
    <property type="project" value="UniProtKB-UniRule"/>
</dbReference>
<evidence type="ECO:0000256" key="2">
    <source>
        <dbReference type="HAMAP-Rule" id="MF_00274"/>
    </source>
</evidence>
<dbReference type="PANTHER" id="PTHR33449:SF1">
    <property type="entry name" value="NUCLEOID-ASSOCIATED PROTEIN YBAB"/>
    <property type="match status" value="1"/>
</dbReference>
<gene>
    <name evidence="4" type="ORF">H8692_06650</name>
</gene>
<keyword evidence="1 2" id="KW-0238">DNA-binding</keyword>
<feature type="compositionally biased region" description="Basic residues" evidence="3">
    <location>
        <begin position="1"/>
        <end position="12"/>
    </location>
</feature>
<evidence type="ECO:0000313" key="4">
    <source>
        <dbReference type="EMBL" id="MBC8568431.1"/>
    </source>
</evidence>
<dbReference type="GO" id="GO:0003677">
    <property type="term" value="F:DNA binding"/>
    <property type="evidence" value="ECO:0007669"/>
    <property type="project" value="UniProtKB-UniRule"/>
</dbReference>
<dbReference type="InterPro" id="IPR036894">
    <property type="entry name" value="YbaB-like_sf"/>
</dbReference>
<evidence type="ECO:0000313" key="5">
    <source>
        <dbReference type="Proteomes" id="UP000610862"/>
    </source>
</evidence>
<comment type="similarity">
    <text evidence="2">Belongs to the YbaB/EbfC family.</text>
</comment>
<dbReference type="Gene3D" id="3.30.1310.10">
    <property type="entry name" value="Nucleoid-associated protein YbaB-like domain"/>
    <property type="match status" value="1"/>
</dbReference>
<dbReference type="SUPFAM" id="SSF82607">
    <property type="entry name" value="YbaB-like"/>
    <property type="match status" value="1"/>
</dbReference>
<dbReference type="HAMAP" id="MF_00274">
    <property type="entry name" value="DNA_YbaB_EbfC"/>
    <property type="match status" value="1"/>
</dbReference>
<protein>
    <recommendedName>
        <fullName evidence="2">Nucleoid-associated protein H8692_06650</fullName>
    </recommendedName>
</protein>
<comment type="subunit">
    <text evidence="2">Homodimer.</text>
</comment>
<comment type="function">
    <text evidence="2">Binds to DNA and alters its conformation. May be involved in regulation of gene expression, nucleoid organization and DNA protection.</text>
</comment>
<evidence type="ECO:0000256" key="1">
    <source>
        <dbReference type="ARBA" id="ARBA00023125"/>
    </source>
</evidence>
<sequence>MGKGMRAGKKPKAPGMGNMQKQMQQMQAMQRKMDELQAEIDEMETEASSGGGAVTVKVSGKKEIKDIQIKPDVVDPDDIEMLQDLIMVAVNEALRQMEEISQNEMNKLTAGLGIPGL</sequence>
<evidence type="ECO:0000256" key="3">
    <source>
        <dbReference type="SAM" id="MobiDB-lite"/>
    </source>
</evidence>
<comment type="caution">
    <text evidence="4">The sequence shown here is derived from an EMBL/GenBank/DDBJ whole genome shotgun (WGS) entry which is preliminary data.</text>
</comment>
<feature type="region of interest" description="Disordered" evidence="3">
    <location>
        <begin position="1"/>
        <end position="33"/>
    </location>
</feature>
<accession>A0A926EA73</accession>
<dbReference type="EMBL" id="JACRTA010000002">
    <property type="protein sequence ID" value="MBC8568431.1"/>
    <property type="molecule type" value="Genomic_DNA"/>
</dbReference>
<feature type="compositionally biased region" description="Low complexity" evidence="3">
    <location>
        <begin position="15"/>
        <end position="30"/>
    </location>
</feature>
<proteinExistence type="inferred from homology"/>
<dbReference type="InterPro" id="IPR004401">
    <property type="entry name" value="YbaB/EbfC"/>
</dbReference>
<dbReference type="GO" id="GO:0005829">
    <property type="term" value="C:cytosol"/>
    <property type="evidence" value="ECO:0007669"/>
    <property type="project" value="TreeGrafter"/>
</dbReference>
<dbReference type="PIRSF" id="PIRSF004555">
    <property type="entry name" value="UCP004555"/>
    <property type="match status" value="1"/>
</dbReference>
<dbReference type="PANTHER" id="PTHR33449">
    <property type="entry name" value="NUCLEOID-ASSOCIATED PROTEIN YBAB"/>
    <property type="match status" value="1"/>
</dbReference>
<keyword evidence="2" id="KW-0963">Cytoplasm</keyword>
<dbReference type="NCBIfam" id="TIGR00103">
    <property type="entry name" value="DNA_YbaB_EbfC"/>
    <property type="match status" value="1"/>
</dbReference>
<dbReference type="AlphaFoldDB" id="A0A926EA73"/>
<reference evidence="4" key="1">
    <citation type="submission" date="2020-08" db="EMBL/GenBank/DDBJ databases">
        <title>Genome public.</title>
        <authorList>
            <person name="Liu C."/>
            <person name="Sun Q."/>
        </authorList>
    </citation>
    <scope>NUCLEOTIDE SEQUENCE</scope>
    <source>
        <strain evidence="4">NSJ-24</strain>
    </source>
</reference>
<comment type="subcellular location">
    <subcellularLocation>
        <location evidence="2">Cytoplasm</location>
        <location evidence="2">Nucleoid</location>
    </subcellularLocation>
</comment>
<dbReference type="Proteomes" id="UP000610862">
    <property type="component" value="Unassembled WGS sequence"/>
</dbReference>
<name>A0A926EA73_9FIRM</name>
<organism evidence="4 5">
    <name type="scientific">Lentihominibacter hominis</name>
    <dbReference type="NCBI Taxonomy" id="2763645"/>
    <lineage>
        <taxon>Bacteria</taxon>
        <taxon>Bacillati</taxon>
        <taxon>Bacillota</taxon>
        <taxon>Clostridia</taxon>
        <taxon>Peptostreptococcales</taxon>
        <taxon>Anaerovoracaceae</taxon>
        <taxon>Lentihominibacter</taxon>
    </lineage>
</organism>